<comment type="caution">
    <text evidence="2">The sequence shown here is derived from an EMBL/GenBank/DDBJ whole genome shotgun (WGS) entry which is preliminary data.</text>
</comment>
<protein>
    <submittedName>
        <fullName evidence="2">Uncharacterized protein</fullName>
    </submittedName>
</protein>
<evidence type="ECO:0000313" key="3">
    <source>
        <dbReference type="Proteomes" id="UP000277671"/>
    </source>
</evidence>
<dbReference type="EMBL" id="RBKT01000001">
    <property type="protein sequence ID" value="RKR87523.1"/>
    <property type="molecule type" value="Genomic_DNA"/>
</dbReference>
<evidence type="ECO:0000256" key="1">
    <source>
        <dbReference type="SAM" id="MobiDB-lite"/>
    </source>
</evidence>
<sequence>MPQLDLAGPAALHSEPPTADRDHSRPGPDPRAAFDQLARLRLLITVKTAPDPADRHERTVYAAGISADPFRPGWIRLTSLPIHELGPGAAFGTYDIISVDARPAAGDPRHENWRPLPRTLVREHHLKRWQWRQPWLDPYLGESLCRPRRDRDAYLDAPALILVRPRRVDELVLVPHPGWTAEQRRRLDGYALRYDPSGTPDPGPLRPPRFIGAYRYRCPAYDCDGHQQTIRDWEFVALQHRLAGLPDDRLRAALTTAFLDRICGPDRDTAFYLGRSSHQPDTYDVLGVYWPPRR</sequence>
<dbReference type="AlphaFoldDB" id="A0A495JF74"/>
<proteinExistence type="predicted"/>
<evidence type="ECO:0000313" key="2">
    <source>
        <dbReference type="EMBL" id="RKR87523.1"/>
    </source>
</evidence>
<keyword evidence="3" id="KW-1185">Reference proteome</keyword>
<dbReference type="RefSeq" id="WP_121156287.1">
    <property type="nucleotide sequence ID" value="NZ_RBKT01000001.1"/>
</dbReference>
<organism evidence="2 3">
    <name type="scientific">Micromonospora pisi</name>
    <dbReference type="NCBI Taxonomy" id="589240"/>
    <lineage>
        <taxon>Bacteria</taxon>
        <taxon>Bacillati</taxon>
        <taxon>Actinomycetota</taxon>
        <taxon>Actinomycetes</taxon>
        <taxon>Micromonosporales</taxon>
        <taxon>Micromonosporaceae</taxon>
        <taxon>Micromonospora</taxon>
    </lineage>
</organism>
<feature type="region of interest" description="Disordered" evidence="1">
    <location>
        <begin position="1"/>
        <end position="31"/>
    </location>
</feature>
<dbReference type="Proteomes" id="UP000277671">
    <property type="component" value="Unassembled WGS sequence"/>
</dbReference>
<name>A0A495JF74_9ACTN</name>
<gene>
    <name evidence="2" type="ORF">BDK92_1802</name>
</gene>
<feature type="compositionally biased region" description="Basic and acidic residues" evidence="1">
    <location>
        <begin position="18"/>
        <end position="28"/>
    </location>
</feature>
<dbReference type="OrthoDB" id="7595944at2"/>
<reference evidence="2 3" key="1">
    <citation type="submission" date="2018-10" db="EMBL/GenBank/DDBJ databases">
        <title>Sequencing the genomes of 1000 actinobacteria strains.</title>
        <authorList>
            <person name="Klenk H.-P."/>
        </authorList>
    </citation>
    <scope>NUCLEOTIDE SEQUENCE [LARGE SCALE GENOMIC DNA]</scope>
    <source>
        <strain evidence="2 3">DSM 45175</strain>
    </source>
</reference>
<accession>A0A495JF74</accession>